<dbReference type="InterPro" id="IPR002543">
    <property type="entry name" value="FtsK_dom"/>
</dbReference>
<dbReference type="EMBL" id="KP172590">
    <property type="protein sequence ID" value="AKG47107.1"/>
    <property type="molecule type" value="Genomic_DNA"/>
</dbReference>
<organism evidence="3">
    <name type="scientific">Limosilactobacillus vaginalis</name>
    <dbReference type="NCBI Taxonomy" id="1633"/>
    <lineage>
        <taxon>Bacteria</taxon>
        <taxon>Bacillati</taxon>
        <taxon>Bacillota</taxon>
        <taxon>Bacilli</taxon>
        <taxon>Lactobacillales</taxon>
        <taxon>Lactobacillaceae</taxon>
        <taxon>Limosilactobacillus</taxon>
    </lineage>
</organism>
<keyword evidence="1" id="KW-0067">ATP-binding</keyword>
<dbReference type="GO" id="GO:0003677">
    <property type="term" value="F:DNA binding"/>
    <property type="evidence" value="ECO:0007669"/>
    <property type="project" value="InterPro"/>
</dbReference>
<geneLocation type="plasmid" evidence="3">
    <name>pC107</name>
</geneLocation>
<feature type="domain" description="FtsK" evidence="2">
    <location>
        <begin position="1"/>
        <end position="189"/>
    </location>
</feature>
<proteinExistence type="predicted"/>
<evidence type="ECO:0000259" key="2">
    <source>
        <dbReference type="PROSITE" id="PS50901"/>
    </source>
</evidence>
<dbReference type="InterPro" id="IPR027417">
    <property type="entry name" value="P-loop_NTPase"/>
</dbReference>
<name>A0A0F7CQR6_9LACO</name>
<feature type="binding site" evidence="1">
    <location>
        <begin position="12"/>
        <end position="19"/>
    </location>
    <ligand>
        <name>ATP</name>
        <dbReference type="ChEBI" id="CHEBI:30616"/>
    </ligand>
</feature>
<dbReference type="GO" id="GO:0005524">
    <property type="term" value="F:ATP binding"/>
    <property type="evidence" value="ECO:0007669"/>
    <property type="project" value="UniProtKB-UniRule"/>
</dbReference>
<evidence type="ECO:0000313" key="3">
    <source>
        <dbReference type="EMBL" id="AKG47107.1"/>
    </source>
</evidence>
<dbReference type="SUPFAM" id="SSF52540">
    <property type="entry name" value="P-loop containing nucleoside triphosphate hydrolases"/>
    <property type="match status" value="1"/>
</dbReference>
<keyword evidence="1" id="KW-0547">Nucleotide-binding</keyword>
<keyword evidence="3" id="KW-0614">Plasmid</keyword>
<dbReference type="PROSITE" id="PS50901">
    <property type="entry name" value="FTSK"/>
    <property type="match status" value="1"/>
</dbReference>
<feature type="non-terminal residue" evidence="3">
    <location>
        <position position="1"/>
    </location>
</feature>
<dbReference type="AlphaFoldDB" id="A0A0F7CQR6"/>
<sequence>DPVKSCHAIITGVSGSGKSYAMTTLYSVCSKIGDTIVIDPKTSNLARLTKTNPASKVIIPDFDNSRQQGIGGRYLTTVVNELKSLETEMYRRQSLLYKQPKVSANFETVGLKPIFLFIDEAAALLTGANRQIKQDYLDTLTRLAILARESGLFLVLSMQSARAEYIPTLVRDSISLRIQLGRLNSENTRFLFPELKDIPMIPLGGNGSGIVSIAGNNVTAGIEPISMPTIIDNEVQK</sequence>
<accession>A0A0F7CQR6</accession>
<reference evidence="3" key="1">
    <citation type="submission" date="2014-11" db="EMBL/GenBank/DDBJ databases">
        <title>Sequence analysis of pC107 from Lactobacillus vaginalis encoding putative complementary mechanisms that may contribute to enhanced plasmid stability and maintenance.</title>
        <authorList>
            <person name="Mustopa A.Z."/>
            <person name="Valeriano V.D.V."/>
            <person name="Pajarillo E.A.B."/>
            <person name="Balolong M.P."/>
            <person name="Kang D.-K."/>
        </authorList>
    </citation>
    <scope>NUCLEOTIDE SEQUENCE</scope>
    <source>
        <strain evidence="3">C107</strain>
        <plasmid evidence="3">pC107</plasmid>
    </source>
</reference>
<evidence type="ECO:0000256" key="1">
    <source>
        <dbReference type="PROSITE-ProRule" id="PRU00289"/>
    </source>
</evidence>
<dbReference type="Gene3D" id="3.40.50.300">
    <property type="entry name" value="P-loop containing nucleotide triphosphate hydrolases"/>
    <property type="match status" value="1"/>
</dbReference>
<protein>
    <submittedName>
        <fullName evidence="3">FtsK/SpoIIIE family/subfamily protein</fullName>
    </submittedName>
</protein>